<dbReference type="PANTHER" id="PTHR45772:SF7">
    <property type="entry name" value="AMINO ACID ABC TRANSPORTER ATP-BINDING PROTEIN"/>
    <property type="match status" value="1"/>
</dbReference>
<dbReference type="GO" id="GO:0005524">
    <property type="term" value="F:ATP binding"/>
    <property type="evidence" value="ECO:0007669"/>
    <property type="project" value="UniProtKB-KW"/>
</dbReference>
<dbReference type="PANTHER" id="PTHR45772">
    <property type="entry name" value="CONSERVED COMPONENT OF ABC TRANSPORTER FOR NATURAL AMINO ACIDS-RELATED"/>
    <property type="match status" value="1"/>
</dbReference>
<evidence type="ECO:0000256" key="1">
    <source>
        <dbReference type="ARBA" id="ARBA00022448"/>
    </source>
</evidence>
<keyword evidence="3" id="KW-0067">ATP-binding</keyword>
<evidence type="ECO:0000259" key="4">
    <source>
        <dbReference type="PROSITE" id="PS50893"/>
    </source>
</evidence>
<evidence type="ECO:0000256" key="3">
    <source>
        <dbReference type="ARBA" id="ARBA00022840"/>
    </source>
</evidence>
<dbReference type="HOGENOM" id="CLU_000604_1_2_0"/>
<dbReference type="InterPro" id="IPR003593">
    <property type="entry name" value="AAA+_ATPase"/>
</dbReference>
<dbReference type="GO" id="GO:0016887">
    <property type="term" value="F:ATP hydrolysis activity"/>
    <property type="evidence" value="ECO:0007669"/>
    <property type="project" value="InterPro"/>
</dbReference>
<dbReference type="Proteomes" id="UP000007030">
    <property type="component" value="Chromosome"/>
</dbReference>
<name>F2NN46_MARHT</name>
<dbReference type="EC" id="3.6.3.17" evidence="5"/>
<evidence type="ECO:0000313" key="6">
    <source>
        <dbReference type="Proteomes" id="UP000007030"/>
    </source>
</evidence>
<protein>
    <submittedName>
        <fullName evidence="5">Monosaccharide-transporting ATPase</fullName>
        <ecNumber evidence="5">3.6.3.17</ecNumber>
    </submittedName>
</protein>
<evidence type="ECO:0000256" key="2">
    <source>
        <dbReference type="ARBA" id="ARBA00022741"/>
    </source>
</evidence>
<sequence length="248" mass="26749">MTLLEARNLKKRFGGVQAVAGVDLEVRAGEVVGLIGPNGAGKTTTFNLIAGALLPDEGSVRFLGRDVTRWPAHRRAHLGIARTFQIPQPLAELSVLENVLVPLARAALRRVLPLGPYRRPERIARARELLVRVGLEAHAEQPAGRLPLGMKKRLEVARALALEPRLLLLDEPLAGLTLREAEGILELIAGLREGIGVVLVEHNVRLALGVCDRAVVMDAGRVIAAGPPEAVKRDPRVIRAYLGEEADA</sequence>
<accession>F2NN46</accession>
<dbReference type="GO" id="GO:0005304">
    <property type="term" value="F:L-valine transmembrane transporter activity"/>
    <property type="evidence" value="ECO:0007669"/>
    <property type="project" value="TreeGrafter"/>
</dbReference>
<keyword evidence="5" id="KW-0378">Hydrolase</keyword>
<gene>
    <name evidence="5" type="ordered locus">Marky_2059</name>
</gene>
<dbReference type="GO" id="GO:1903805">
    <property type="term" value="P:L-valine import across plasma membrane"/>
    <property type="evidence" value="ECO:0007669"/>
    <property type="project" value="TreeGrafter"/>
</dbReference>
<keyword evidence="1" id="KW-0813">Transport</keyword>
<keyword evidence="6" id="KW-1185">Reference proteome</keyword>
<dbReference type="InterPro" id="IPR032823">
    <property type="entry name" value="BCA_ABC_TP_C"/>
</dbReference>
<dbReference type="eggNOG" id="COG0411">
    <property type="taxonomic scope" value="Bacteria"/>
</dbReference>
<dbReference type="GO" id="GO:0005886">
    <property type="term" value="C:plasma membrane"/>
    <property type="evidence" value="ECO:0007669"/>
    <property type="project" value="TreeGrafter"/>
</dbReference>
<keyword evidence="2" id="KW-0547">Nucleotide-binding</keyword>
<dbReference type="Pfam" id="PF12399">
    <property type="entry name" value="BCA_ABC_TP_C"/>
    <property type="match status" value="1"/>
</dbReference>
<dbReference type="FunFam" id="3.40.50.300:FF:000421">
    <property type="entry name" value="Branched-chain amino acid ABC transporter ATP-binding protein"/>
    <property type="match status" value="1"/>
</dbReference>
<dbReference type="InterPro" id="IPR051120">
    <property type="entry name" value="ABC_AA/LPS_Transport"/>
</dbReference>
<dbReference type="SUPFAM" id="SSF52540">
    <property type="entry name" value="P-loop containing nucleoside triphosphate hydrolases"/>
    <property type="match status" value="1"/>
</dbReference>
<dbReference type="EMBL" id="CP002630">
    <property type="protein sequence ID" value="AEB12785.1"/>
    <property type="molecule type" value="Genomic_DNA"/>
</dbReference>
<dbReference type="CDD" id="cd03219">
    <property type="entry name" value="ABC_Mj1267_LivG_branched"/>
    <property type="match status" value="1"/>
</dbReference>
<dbReference type="GO" id="GO:0015192">
    <property type="term" value="F:L-phenylalanine transmembrane transporter activity"/>
    <property type="evidence" value="ECO:0007669"/>
    <property type="project" value="TreeGrafter"/>
</dbReference>
<dbReference type="GO" id="GO:0015188">
    <property type="term" value="F:L-isoleucine transmembrane transporter activity"/>
    <property type="evidence" value="ECO:0007669"/>
    <property type="project" value="TreeGrafter"/>
</dbReference>
<dbReference type="RefSeq" id="WP_013704830.1">
    <property type="nucleotide sequence ID" value="NC_015387.1"/>
</dbReference>
<dbReference type="STRING" id="869210.Marky_2059"/>
<dbReference type="AlphaFoldDB" id="F2NN46"/>
<dbReference type="Pfam" id="PF00005">
    <property type="entry name" value="ABC_tran"/>
    <property type="match status" value="1"/>
</dbReference>
<dbReference type="PROSITE" id="PS50893">
    <property type="entry name" value="ABC_TRANSPORTER_2"/>
    <property type="match status" value="1"/>
</dbReference>
<dbReference type="GO" id="GO:0042941">
    <property type="term" value="P:D-alanine transmembrane transport"/>
    <property type="evidence" value="ECO:0007669"/>
    <property type="project" value="TreeGrafter"/>
</dbReference>
<dbReference type="GO" id="GO:1903806">
    <property type="term" value="P:L-isoleucine import across plasma membrane"/>
    <property type="evidence" value="ECO:0007669"/>
    <property type="project" value="TreeGrafter"/>
</dbReference>
<dbReference type="GO" id="GO:0015808">
    <property type="term" value="P:L-alanine transport"/>
    <property type="evidence" value="ECO:0007669"/>
    <property type="project" value="TreeGrafter"/>
</dbReference>
<dbReference type="SMART" id="SM00382">
    <property type="entry name" value="AAA"/>
    <property type="match status" value="1"/>
</dbReference>
<reference evidence="5 6" key="1">
    <citation type="journal article" date="2012" name="Stand. Genomic Sci.">
        <title>Complete genome sequence of the aerobic, heterotroph Marinithermus hydrothermalis type strain (T1(T)) from a deep-sea hydrothermal vent chimney.</title>
        <authorList>
            <person name="Copeland A."/>
            <person name="Gu W."/>
            <person name="Yasawong M."/>
            <person name="Lapidus A."/>
            <person name="Lucas S."/>
            <person name="Deshpande S."/>
            <person name="Pagani I."/>
            <person name="Tapia R."/>
            <person name="Cheng J.F."/>
            <person name="Goodwin L.A."/>
            <person name="Pitluck S."/>
            <person name="Liolios K."/>
            <person name="Ivanova N."/>
            <person name="Mavromatis K."/>
            <person name="Mikhailova N."/>
            <person name="Pati A."/>
            <person name="Chen A."/>
            <person name="Palaniappan K."/>
            <person name="Land M."/>
            <person name="Pan C."/>
            <person name="Brambilla E.M."/>
            <person name="Rohde M."/>
            <person name="Tindall B.J."/>
            <person name="Sikorski J."/>
            <person name="Goker M."/>
            <person name="Detter J.C."/>
            <person name="Bristow J."/>
            <person name="Eisen J.A."/>
            <person name="Markowitz V."/>
            <person name="Hugenholtz P."/>
            <person name="Kyrpides N.C."/>
            <person name="Klenk H.P."/>
            <person name="Woyke T."/>
        </authorList>
    </citation>
    <scope>NUCLEOTIDE SEQUENCE [LARGE SCALE GENOMIC DNA]</scope>
    <source>
        <strain evidence="6">DSM 14884 / JCM 11576 / T1</strain>
    </source>
</reference>
<feature type="domain" description="ABC transporter" evidence="4">
    <location>
        <begin position="4"/>
        <end position="244"/>
    </location>
</feature>
<dbReference type="KEGG" id="mhd:Marky_2059"/>
<dbReference type="Gene3D" id="3.40.50.300">
    <property type="entry name" value="P-loop containing nucleotide triphosphate hydrolases"/>
    <property type="match status" value="1"/>
</dbReference>
<organism evidence="5 6">
    <name type="scientific">Marinithermus hydrothermalis (strain DSM 14884 / JCM 11576 / T1)</name>
    <dbReference type="NCBI Taxonomy" id="869210"/>
    <lineage>
        <taxon>Bacteria</taxon>
        <taxon>Thermotogati</taxon>
        <taxon>Deinococcota</taxon>
        <taxon>Deinococci</taxon>
        <taxon>Thermales</taxon>
        <taxon>Thermaceae</taxon>
        <taxon>Marinithermus</taxon>
    </lineage>
</organism>
<evidence type="ECO:0000313" key="5">
    <source>
        <dbReference type="EMBL" id="AEB12785.1"/>
    </source>
</evidence>
<proteinExistence type="predicted"/>
<dbReference type="InterPro" id="IPR003439">
    <property type="entry name" value="ABC_transporter-like_ATP-bd"/>
</dbReference>
<dbReference type="InterPro" id="IPR027417">
    <property type="entry name" value="P-loop_NTPase"/>
</dbReference>
<dbReference type="OrthoDB" id="9805514at2"/>